<proteinExistence type="predicted"/>
<dbReference type="STRING" id="1166018.FAES_3580"/>
<dbReference type="Proteomes" id="UP000011058">
    <property type="component" value="Chromosome"/>
</dbReference>
<evidence type="ECO:0008006" key="3">
    <source>
        <dbReference type="Google" id="ProtNLM"/>
    </source>
</evidence>
<keyword evidence="2" id="KW-1185">Reference proteome</keyword>
<dbReference type="PANTHER" id="PTHR43224:SF1">
    <property type="entry name" value="AMIDINOTRANSFERASE"/>
    <property type="match status" value="1"/>
</dbReference>
<dbReference type="RefSeq" id="WP_015332686.1">
    <property type="nucleotide sequence ID" value="NC_020054.1"/>
</dbReference>
<sequence length="316" mass="35556">MQSQTTSRILMIRPVRFGFNEQTADSNAFQNPSLAEVADRSSDASGDPTQAEAQREFDEMVRQLRAAGVDVMVYNDSPEPHTPDSIFPNNWVSFHYSGTVVLYPMQAENRRLERRQDIIDDLAQRFHVSRVVDLTHFEQEGKFLEGTGSMVLDRMNRVAFACLSVRTNPEVLAEFRDRTGYKTVLFHAVDQNGTPVYHTNVVMCIGDTFAVVCLQAIPDVDERLMIRQELERLGKRVIEITIDQMNAFAGNMLLVATTKGKKLLVMSKRAYNSLTEKQIDILDDYAAIQSFDLSAIEANGGGSARCMLAEVHLPEK</sequence>
<evidence type="ECO:0000313" key="2">
    <source>
        <dbReference type="Proteomes" id="UP000011058"/>
    </source>
</evidence>
<dbReference type="EMBL" id="HE796683">
    <property type="protein sequence ID" value="CCH01587.1"/>
    <property type="molecule type" value="Genomic_DNA"/>
</dbReference>
<organism evidence="1 2">
    <name type="scientific">Fibrella aestuarina BUZ 2</name>
    <dbReference type="NCBI Taxonomy" id="1166018"/>
    <lineage>
        <taxon>Bacteria</taxon>
        <taxon>Pseudomonadati</taxon>
        <taxon>Bacteroidota</taxon>
        <taxon>Cytophagia</taxon>
        <taxon>Cytophagales</taxon>
        <taxon>Spirosomataceae</taxon>
        <taxon>Fibrella</taxon>
    </lineage>
</organism>
<dbReference type="SUPFAM" id="SSF55909">
    <property type="entry name" value="Pentein"/>
    <property type="match status" value="1"/>
</dbReference>
<dbReference type="PANTHER" id="PTHR43224">
    <property type="entry name" value="AMIDINOTRANSFERASE"/>
    <property type="match status" value="1"/>
</dbReference>
<accession>I0KBT4</accession>
<protein>
    <recommendedName>
        <fullName evidence="3">Amidinotransferase</fullName>
    </recommendedName>
</protein>
<dbReference type="PATRIC" id="fig|1166018.3.peg.5360"/>
<dbReference type="AlphaFoldDB" id="I0KBT4"/>
<dbReference type="eggNOG" id="COG4874">
    <property type="taxonomic scope" value="Bacteria"/>
</dbReference>
<dbReference type="NCBIfam" id="NF046062">
    <property type="entry name" value="citrull_CtlX"/>
    <property type="match status" value="1"/>
</dbReference>
<dbReference type="KEGG" id="fae:FAES_3580"/>
<dbReference type="PIRSF" id="PIRSF028188">
    <property type="entry name" value="Amdntrnsf_FN0238"/>
    <property type="match status" value="1"/>
</dbReference>
<dbReference type="Gene3D" id="3.75.10.10">
    <property type="entry name" value="L-arginine/glycine Amidinotransferase, Chain A"/>
    <property type="match status" value="1"/>
</dbReference>
<name>I0KBT4_9BACT</name>
<gene>
    <name evidence="1" type="ORF">FAES_3580</name>
</gene>
<dbReference type="HOGENOM" id="CLU_077407_0_0_10"/>
<evidence type="ECO:0000313" key="1">
    <source>
        <dbReference type="EMBL" id="CCH01587.1"/>
    </source>
</evidence>
<reference evidence="1 2" key="1">
    <citation type="journal article" date="2012" name="J. Bacteriol.">
        <title>Genome Sequence of Fibrella aestuarina BUZ 2T, a Filamentous Marine Bacterium.</title>
        <authorList>
            <person name="Filippini M."/>
            <person name="Qi W."/>
            <person name="Blom J."/>
            <person name="Goesmann A."/>
            <person name="Smits T.H."/>
            <person name="Bagheri H.C."/>
        </authorList>
    </citation>
    <scope>NUCLEOTIDE SEQUENCE [LARGE SCALE GENOMIC DNA]</scope>
    <source>
        <strain evidence="2">BUZ 2T</strain>
    </source>
</reference>
<dbReference type="Pfam" id="PF19420">
    <property type="entry name" value="DDAH_eukar"/>
    <property type="match status" value="1"/>
</dbReference>
<dbReference type="InterPro" id="IPR014541">
    <property type="entry name" value="Amdntrnsf_FN0238"/>
</dbReference>